<dbReference type="Proteomes" id="UP001642482">
    <property type="component" value="Unassembled WGS sequence"/>
</dbReference>
<dbReference type="PRINTS" id="PR00081">
    <property type="entry name" value="GDHRDH"/>
</dbReference>
<evidence type="ECO:0000256" key="2">
    <source>
        <dbReference type="ARBA" id="ARBA00022857"/>
    </source>
</evidence>
<dbReference type="PROSITE" id="PS00061">
    <property type="entry name" value="ADH_SHORT"/>
    <property type="match status" value="1"/>
</dbReference>
<evidence type="ECO:0000313" key="6">
    <source>
        <dbReference type="Proteomes" id="UP001642482"/>
    </source>
</evidence>
<dbReference type="InterPro" id="IPR020904">
    <property type="entry name" value="Sc_DH/Rdtase_CS"/>
</dbReference>
<keyword evidence="2" id="KW-0521">NADP</keyword>
<keyword evidence="6" id="KW-1185">Reference proteome</keyword>
<evidence type="ECO:0008006" key="7">
    <source>
        <dbReference type="Google" id="ProtNLM"/>
    </source>
</evidence>
<dbReference type="EMBL" id="CAWUHD010000001">
    <property type="protein sequence ID" value="CAK7208575.1"/>
    <property type="molecule type" value="Genomic_DNA"/>
</dbReference>
<gene>
    <name evidence="5" type="ORF">SEUCBS140593_000219</name>
</gene>
<dbReference type="InterPro" id="IPR002347">
    <property type="entry name" value="SDR_fam"/>
</dbReference>
<name>A0ABP0ALA0_9PEZI</name>
<evidence type="ECO:0000256" key="4">
    <source>
        <dbReference type="RuleBase" id="RU000363"/>
    </source>
</evidence>
<dbReference type="Pfam" id="PF00106">
    <property type="entry name" value="adh_short"/>
    <property type="match status" value="1"/>
</dbReference>
<sequence>MSNASRVAVVTGGASGIGRAMARYFVDQQYGHVAVLDVDARSGQEVAAELTAVSKSAGSATAVRFLPCDVGSWASQADAFRQVFDSCGGRIDVVMANAGISEGGESSLVAEAMKTDDADAAPSEPSMRTLNVNLVGTMFTVKLAIHYMKKNEPSSAHGAPPLRGTIVCTASNAGLYPFPVAPIYAASKSGVIGLVRAMALPLQRAAIQIHGLAPAVLETNIAPSKDLFSAMIMTPMSTLVKGVDEILSGKEPSGGLAEIHGDSVTFRAPPEYVDADSKKNLDNFWNLGYA</sequence>
<keyword evidence="3" id="KW-0560">Oxidoreductase</keyword>
<dbReference type="PRINTS" id="PR00080">
    <property type="entry name" value="SDRFAMILY"/>
</dbReference>
<reference evidence="5 6" key="1">
    <citation type="submission" date="2024-01" db="EMBL/GenBank/DDBJ databases">
        <authorList>
            <person name="Allen C."/>
            <person name="Tagirdzhanova G."/>
        </authorList>
    </citation>
    <scope>NUCLEOTIDE SEQUENCE [LARGE SCALE GENOMIC DNA]</scope>
</reference>
<evidence type="ECO:0000313" key="5">
    <source>
        <dbReference type="EMBL" id="CAK7208575.1"/>
    </source>
</evidence>
<dbReference type="InterPro" id="IPR036291">
    <property type="entry name" value="NAD(P)-bd_dom_sf"/>
</dbReference>
<proteinExistence type="inferred from homology"/>
<accession>A0ABP0ALA0</accession>
<dbReference type="SUPFAM" id="SSF51735">
    <property type="entry name" value="NAD(P)-binding Rossmann-fold domains"/>
    <property type="match status" value="1"/>
</dbReference>
<comment type="caution">
    <text evidence="5">The sequence shown here is derived from an EMBL/GenBank/DDBJ whole genome shotgun (WGS) entry which is preliminary data.</text>
</comment>
<dbReference type="PANTHER" id="PTHR44229:SF4">
    <property type="entry name" value="15-HYDROXYPROSTAGLANDIN DEHYDROGENASE [NAD(+)]"/>
    <property type="match status" value="1"/>
</dbReference>
<dbReference type="Gene3D" id="3.40.50.720">
    <property type="entry name" value="NAD(P)-binding Rossmann-like Domain"/>
    <property type="match status" value="1"/>
</dbReference>
<protein>
    <recommendedName>
        <fullName evidence="7">Short chain dehydrogenase/reductase</fullName>
    </recommendedName>
</protein>
<comment type="similarity">
    <text evidence="1 4">Belongs to the short-chain dehydrogenases/reductases (SDR) family.</text>
</comment>
<evidence type="ECO:0000256" key="3">
    <source>
        <dbReference type="ARBA" id="ARBA00023002"/>
    </source>
</evidence>
<organism evidence="5 6">
    <name type="scientific">Sporothrix eucalyptigena</name>
    <dbReference type="NCBI Taxonomy" id="1812306"/>
    <lineage>
        <taxon>Eukaryota</taxon>
        <taxon>Fungi</taxon>
        <taxon>Dikarya</taxon>
        <taxon>Ascomycota</taxon>
        <taxon>Pezizomycotina</taxon>
        <taxon>Sordariomycetes</taxon>
        <taxon>Sordariomycetidae</taxon>
        <taxon>Ophiostomatales</taxon>
        <taxon>Ophiostomataceae</taxon>
        <taxon>Sporothrix</taxon>
    </lineage>
</organism>
<evidence type="ECO:0000256" key="1">
    <source>
        <dbReference type="ARBA" id="ARBA00006484"/>
    </source>
</evidence>
<dbReference type="PANTHER" id="PTHR44229">
    <property type="entry name" value="15-HYDROXYPROSTAGLANDIN DEHYDROGENASE [NAD(+)]"/>
    <property type="match status" value="1"/>
</dbReference>